<dbReference type="Proteomes" id="UP000591131">
    <property type="component" value="Unassembled WGS sequence"/>
</dbReference>
<feature type="compositionally biased region" description="Basic and acidic residues" evidence="1">
    <location>
        <begin position="121"/>
        <end position="133"/>
    </location>
</feature>
<organism evidence="2 3">
    <name type="scientific">Perkinsus chesapeaki</name>
    <name type="common">Clam parasite</name>
    <name type="synonym">Perkinsus andrewsi</name>
    <dbReference type="NCBI Taxonomy" id="330153"/>
    <lineage>
        <taxon>Eukaryota</taxon>
        <taxon>Sar</taxon>
        <taxon>Alveolata</taxon>
        <taxon>Perkinsozoa</taxon>
        <taxon>Perkinsea</taxon>
        <taxon>Perkinsida</taxon>
        <taxon>Perkinsidae</taxon>
        <taxon>Perkinsus</taxon>
    </lineage>
</organism>
<dbReference type="EMBL" id="JAAPAO010003460">
    <property type="protein sequence ID" value="KAF4646443.1"/>
    <property type="molecule type" value="Genomic_DNA"/>
</dbReference>
<keyword evidence="3" id="KW-1185">Reference proteome</keyword>
<gene>
    <name evidence="2" type="ORF">FOL47_006242</name>
</gene>
<sequence length="154" mass="17431">ALLHYASLSWKVKETTLDSLVAEERANYRLLSQAGADCLNDRSRVDVLNRCLRQSTPWTSLLTPQHNKQLWEASTVSKWVTVARGIRDDSRFSEVLPSREYEPPASDVFYHASYLTAVRSKSLDEPRRGRTGEHSSGNRGSSLEALNKRVKKAK</sequence>
<reference evidence="2 3" key="1">
    <citation type="submission" date="2020-04" db="EMBL/GenBank/DDBJ databases">
        <title>Perkinsus chesapeaki whole genome sequence.</title>
        <authorList>
            <person name="Bogema D.R."/>
        </authorList>
    </citation>
    <scope>NUCLEOTIDE SEQUENCE [LARGE SCALE GENOMIC DNA]</scope>
    <source>
        <strain evidence="2">ATCC PRA-425</strain>
    </source>
</reference>
<feature type="region of interest" description="Disordered" evidence="1">
    <location>
        <begin position="121"/>
        <end position="154"/>
    </location>
</feature>
<evidence type="ECO:0000256" key="1">
    <source>
        <dbReference type="SAM" id="MobiDB-lite"/>
    </source>
</evidence>
<accession>A0A7J6KGB4</accession>
<proteinExistence type="predicted"/>
<comment type="caution">
    <text evidence="2">The sequence shown here is derived from an EMBL/GenBank/DDBJ whole genome shotgun (WGS) entry which is preliminary data.</text>
</comment>
<dbReference type="OrthoDB" id="10332211at2759"/>
<feature type="non-terminal residue" evidence="2">
    <location>
        <position position="1"/>
    </location>
</feature>
<dbReference type="AlphaFoldDB" id="A0A7J6KGB4"/>
<name>A0A7J6KGB4_PERCH</name>
<evidence type="ECO:0000313" key="2">
    <source>
        <dbReference type="EMBL" id="KAF4646443.1"/>
    </source>
</evidence>
<feature type="non-terminal residue" evidence="2">
    <location>
        <position position="154"/>
    </location>
</feature>
<evidence type="ECO:0000313" key="3">
    <source>
        <dbReference type="Proteomes" id="UP000591131"/>
    </source>
</evidence>
<protein>
    <submittedName>
        <fullName evidence="2">Uncharacterized protein</fullName>
    </submittedName>
</protein>